<protein>
    <submittedName>
        <fullName evidence="3">Stage V sporulation protein AA</fullName>
    </submittedName>
</protein>
<dbReference type="STRING" id="930146.SAMN05192533_106180"/>
<dbReference type="Proteomes" id="UP000198553">
    <property type="component" value="Unassembled WGS sequence"/>
</dbReference>
<sequence>MLEVNGMENTVYIRMRNRVQVNVDDSLFLRDIAQIISREGIHQKLERLPVYKVSAEDNNVIILDVMRIIRMITNLYPDTEVQAVGPTQTIIEVMYKKKRVSFPLFIMVWLLLFIGSAITIMNFHEDVSMQAVQQRIYMMITGKFESKPLLFQIPYSFGLGLGMILFFNHVFKKRLNEEPSPLEVEMFNYQQSLDQYVIINENKESVKRLDDD</sequence>
<reference evidence="4" key="1">
    <citation type="submission" date="2016-10" db="EMBL/GenBank/DDBJ databases">
        <authorList>
            <person name="Varghese N."/>
            <person name="Submissions S."/>
        </authorList>
    </citation>
    <scope>NUCLEOTIDE SEQUENCE [LARGE SCALE GENOMIC DNA]</scope>
    <source>
        <strain evidence="4">B48,IBRC-M 10115,DSM 25386,CECT 8001</strain>
    </source>
</reference>
<evidence type="ECO:0000313" key="4">
    <source>
        <dbReference type="Proteomes" id="UP000198553"/>
    </source>
</evidence>
<dbReference type="Pfam" id="PF12164">
    <property type="entry name" value="SporV_AA"/>
    <property type="match status" value="1"/>
</dbReference>
<gene>
    <name evidence="3" type="ORF">SAMN05192533_106180</name>
</gene>
<dbReference type="InterPro" id="IPR038548">
    <property type="entry name" value="SporV_AA_N_sf"/>
</dbReference>
<evidence type="ECO:0000259" key="2">
    <source>
        <dbReference type="Pfam" id="PF12164"/>
    </source>
</evidence>
<keyword evidence="1" id="KW-0472">Membrane</keyword>
<accession>A0A1H8BVP3</accession>
<keyword evidence="1" id="KW-0812">Transmembrane</keyword>
<dbReference type="Gene3D" id="2.60.480.10">
    <property type="entry name" value="eubacterium ventriosum atcc domain"/>
    <property type="match status" value="1"/>
</dbReference>
<keyword evidence="4" id="KW-1185">Reference proteome</keyword>
<name>A0A1H8BVP3_9BACI</name>
<dbReference type="InterPro" id="IPR021997">
    <property type="entry name" value="SporV_AA"/>
</dbReference>
<dbReference type="AlphaFoldDB" id="A0A1H8BVP3"/>
<dbReference type="EMBL" id="FOBW01000006">
    <property type="protein sequence ID" value="SEM86920.1"/>
    <property type="molecule type" value="Genomic_DNA"/>
</dbReference>
<keyword evidence="1" id="KW-1133">Transmembrane helix</keyword>
<proteinExistence type="predicted"/>
<feature type="domain" description="Stage V sporulation protein AA" evidence="2">
    <location>
        <begin position="8"/>
        <end position="97"/>
    </location>
</feature>
<feature type="transmembrane region" description="Helical" evidence="1">
    <location>
        <begin position="149"/>
        <end position="167"/>
    </location>
</feature>
<evidence type="ECO:0000256" key="1">
    <source>
        <dbReference type="SAM" id="Phobius"/>
    </source>
</evidence>
<organism evidence="3 4">
    <name type="scientific">Mesobacillus persicus</name>
    <dbReference type="NCBI Taxonomy" id="930146"/>
    <lineage>
        <taxon>Bacteria</taxon>
        <taxon>Bacillati</taxon>
        <taxon>Bacillota</taxon>
        <taxon>Bacilli</taxon>
        <taxon>Bacillales</taxon>
        <taxon>Bacillaceae</taxon>
        <taxon>Mesobacillus</taxon>
    </lineage>
</organism>
<evidence type="ECO:0000313" key="3">
    <source>
        <dbReference type="EMBL" id="SEM86920.1"/>
    </source>
</evidence>
<feature type="transmembrane region" description="Helical" evidence="1">
    <location>
        <begin position="104"/>
        <end position="123"/>
    </location>
</feature>